<reference evidence="1 2" key="1">
    <citation type="submission" date="2018-03" db="EMBL/GenBank/DDBJ databases">
        <title>Whole genome sequencing of Histamine producing bacteria.</title>
        <authorList>
            <person name="Butler K."/>
        </authorList>
    </citation>
    <scope>NUCLEOTIDE SEQUENCE [LARGE SCALE GENOMIC DNA]</scope>
    <source>
        <strain evidence="1 2">DSM 16190</strain>
    </source>
</reference>
<dbReference type="AlphaFoldDB" id="A0A2T3MWH2"/>
<keyword evidence="2" id="KW-1185">Reference proteome</keyword>
<dbReference type="InterPro" id="IPR036513">
    <property type="entry name" value="STAS_dom_sf"/>
</dbReference>
<dbReference type="Pfam" id="PF11964">
    <property type="entry name" value="SpoIIAA-like"/>
    <property type="match status" value="1"/>
</dbReference>
<protein>
    <submittedName>
        <fullName evidence="1">STAS/SEC14 domain-containing protein</fullName>
    </submittedName>
</protein>
<dbReference type="Gene3D" id="3.40.50.10600">
    <property type="entry name" value="SpoIIaa-like domains"/>
    <property type="match status" value="1"/>
</dbReference>
<dbReference type="Proteomes" id="UP000240904">
    <property type="component" value="Unassembled WGS sequence"/>
</dbReference>
<dbReference type="InterPro" id="IPR038396">
    <property type="entry name" value="SpoIIAA-like_sf"/>
</dbReference>
<dbReference type="OrthoDB" id="555504at2"/>
<evidence type="ECO:0000313" key="1">
    <source>
        <dbReference type="EMBL" id="PSW04320.1"/>
    </source>
</evidence>
<organism evidence="1 2">
    <name type="scientific">Photobacterium lipolyticum</name>
    <dbReference type="NCBI Taxonomy" id="266810"/>
    <lineage>
        <taxon>Bacteria</taxon>
        <taxon>Pseudomonadati</taxon>
        <taxon>Pseudomonadota</taxon>
        <taxon>Gammaproteobacteria</taxon>
        <taxon>Vibrionales</taxon>
        <taxon>Vibrionaceae</taxon>
        <taxon>Photobacterium</taxon>
    </lineage>
</organism>
<dbReference type="InterPro" id="IPR021866">
    <property type="entry name" value="SpoIIAA-like"/>
</dbReference>
<accession>A0A2T3MWH2</accession>
<dbReference type="SUPFAM" id="SSF52091">
    <property type="entry name" value="SpoIIaa-like"/>
    <property type="match status" value="1"/>
</dbReference>
<evidence type="ECO:0000313" key="2">
    <source>
        <dbReference type="Proteomes" id="UP000240904"/>
    </source>
</evidence>
<proteinExistence type="predicted"/>
<dbReference type="RefSeq" id="WP_107283849.1">
    <property type="nucleotide sequence ID" value="NZ_PYMC01000009.1"/>
</dbReference>
<gene>
    <name evidence="1" type="ORF">C9I89_13395</name>
</gene>
<name>A0A2T3MWH2_9GAMM</name>
<dbReference type="EMBL" id="PYMC01000009">
    <property type="protein sequence ID" value="PSW04320.1"/>
    <property type="molecule type" value="Genomic_DNA"/>
</dbReference>
<comment type="caution">
    <text evidence="1">The sequence shown here is derived from an EMBL/GenBank/DDBJ whole genome shotgun (WGS) entry which is preliminary data.</text>
</comment>
<sequence length="125" mass="14307">MADSHGLTMVVERDDDNFLMELKAIGKLTHADLEKITPEMDKVLEGISEPTVNIFFDGSEFEGWELQAAWDDLKLSLKHGKKFSKIAVYGNKRWLDVMAHAGSWFISGEVKYFEEPMKGLAWLRE</sequence>